<evidence type="ECO:0000313" key="2">
    <source>
        <dbReference type="EMBL" id="QEL20842.1"/>
    </source>
</evidence>
<dbReference type="KEGG" id="lrs:PX52LOC_07962"/>
<keyword evidence="1" id="KW-1133">Transmembrane helix</keyword>
<feature type="transmembrane region" description="Helical" evidence="1">
    <location>
        <begin position="12"/>
        <end position="31"/>
    </location>
</feature>
<proteinExistence type="predicted"/>
<keyword evidence="1" id="KW-0472">Membrane</keyword>
<accession>A0A5C1ATB5</accession>
<protein>
    <submittedName>
        <fullName evidence="2">Uncharacterized protein</fullName>
    </submittedName>
</protein>
<organism evidence="2 3">
    <name type="scientific">Limnoglobus roseus</name>
    <dbReference type="NCBI Taxonomy" id="2598579"/>
    <lineage>
        <taxon>Bacteria</taxon>
        <taxon>Pseudomonadati</taxon>
        <taxon>Planctomycetota</taxon>
        <taxon>Planctomycetia</taxon>
        <taxon>Gemmatales</taxon>
        <taxon>Gemmataceae</taxon>
        <taxon>Limnoglobus</taxon>
    </lineage>
</organism>
<dbReference type="EMBL" id="CP042425">
    <property type="protein sequence ID" value="QEL20842.1"/>
    <property type="molecule type" value="Genomic_DNA"/>
</dbReference>
<evidence type="ECO:0000313" key="3">
    <source>
        <dbReference type="Proteomes" id="UP000324974"/>
    </source>
</evidence>
<dbReference type="Proteomes" id="UP000324974">
    <property type="component" value="Chromosome"/>
</dbReference>
<dbReference type="OrthoDB" id="262862at2"/>
<name>A0A5C1ATB5_9BACT</name>
<sequence>MFATIWEEFGFRGASILLGLVLGAIIARLVARWQRHCERRRILKGDARDTVVIAHHIVETEDDDTGRPRPHALRIRSLGQDQLARVIPNGHLACVFAHRAAHVTPRHTLISMDGAEGSYLLETLTNFVCDRVGNHAFDHDLYVMAPCCEPSGLAHHQPITVLLISVADLMLFEEWATCRDVQTEHRSDGPRVLTLLEMARRFKEEQAQLRELRAKGEKTQYVETMYLLDLALDKRSTPVPTRPIPWLRYETVLKEMGFA</sequence>
<keyword evidence="3" id="KW-1185">Reference proteome</keyword>
<reference evidence="3" key="1">
    <citation type="submission" date="2019-08" db="EMBL/GenBank/DDBJ databases">
        <title>Limnoglobus roseus gen. nov., sp. nov., a novel freshwater planctomycete with a giant genome from the family Gemmataceae.</title>
        <authorList>
            <person name="Kulichevskaya I.S."/>
            <person name="Naumoff D.G."/>
            <person name="Miroshnikov K."/>
            <person name="Ivanova A."/>
            <person name="Philippov D.A."/>
            <person name="Hakobyan A."/>
            <person name="Rijpstra I.C."/>
            <person name="Sinninghe Damste J.S."/>
            <person name="Liesack W."/>
            <person name="Dedysh S.N."/>
        </authorList>
    </citation>
    <scope>NUCLEOTIDE SEQUENCE [LARGE SCALE GENOMIC DNA]</scope>
    <source>
        <strain evidence="3">PX52</strain>
    </source>
</reference>
<evidence type="ECO:0000256" key="1">
    <source>
        <dbReference type="SAM" id="Phobius"/>
    </source>
</evidence>
<gene>
    <name evidence="2" type="ORF">PX52LOC_07962</name>
</gene>
<dbReference type="AlphaFoldDB" id="A0A5C1ATB5"/>
<keyword evidence="1" id="KW-0812">Transmembrane</keyword>
<dbReference type="RefSeq" id="WP_149115096.1">
    <property type="nucleotide sequence ID" value="NZ_CP042425.1"/>
</dbReference>